<sequence length="67" mass="7651">MNVRLDQQTGGNGGSFTSRGAGETKLEMNRRHIEHQIGELRKELAEIEADDATRRARREKETLKMLL</sequence>
<organism evidence="4 5">
    <name type="scientific">Weissella viridescens</name>
    <name type="common">Lactobacillus viridescens</name>
    <dbReference type="NCBI Taxonomy" id="1629"/>
    <lineage>
        <taxon>Bacteria</taxon>
        <taxon>Bacillati</taxon>
        <taxon>Bacillota</taxon>
        <taxon>Bacilli</taxon>
        <taxon>Lactobacillales</taxon>
        <taxon>Lactobacillaceae</taxon>
        <taxon>Weissella</taxon>
    </lineage>
</organism>
<evidence type="ECO:0000313" key="5">
    <source>
        <dbReference type="Proteomes" id="UP000254621"/>
    </source>
</evidence>
<dbReference type="EMBL" id="UHIV01000001">
    <property type="protein sequence ID" value="SUP52477.1"/>
    <property type="molecule type" value="Genomic_DNA"/>
</dbReference>
<dbReference type="InterPro" id="IPR032305">
    <property type="entry name" value="GTP-bd_M"/>
</dbReference>
<reference evidence="4 5" key="1">
    <citation type="submission" date="2018-06" db="EMBL/GenBank/DDBJ databases">
        <authorList>
            <consortium name="Pathogen Informatics"/>
            <person name="Doyle S."/>
        </authorList>
    </citation>
    <scope>NUCLEOTIDE SEQUENCE [LARGE SCALE GENOMIC DNA]</scope>
    <source>
        <strain evidence="4 5">NCTC13645</strain>
    </source>
</reference>
<gene>
    <name evidence="4" type="ORF">NCTC13645_00369</name>
</gene>
<evidence type="ECO:0000259" key="3">
    <source>
        <dbReference type="Pfam" id="PF16360"/>
    </source>
</evidence>
<dbReference type="AlphaFoldDB" id="A0A380NX13"/>
<dbReference type="Pfam" id="PF16360">
    <property type="entry name" value="GTP-bdg_M"/>
    <property type="match status" value="1"/>
</dbReference>
<evidence type="ECO:0000313" key="4">
    <source>
        <dbReference type="EMBL" id="SUP52477.1"/>
    </source>
</evidence>
<feature type="coiled-coil region" evidence="1">
    <location>
        <begin position="30"/>
        <end position="62"/>
    </location>
</feature>
<keyword evidence="1" id="KW-0175">Coiled coil</keyword>
<dbReference type="Gene3D" id="6.10.250.2860">
    <property type="match status" value="1"/>
</dbReference>
<protein>
    <submittedName>
        <fullName evidence="4">GTP-binding protein HflX</fullName>
    </submittedName>
</protein>
<evidence type="ECO:0000256" key="1">
    <source>
        <dbReference type="SAM" id="Coils"/>
    </source>
</evidence>
<evidence type="ECO:0000256" key="2">
    <source>
        <dbReference type="SAM" id="MobiDB-lite"/>
    </source>
</evidence>
<proteinExistence type="predicted"/>
<feature type="domain" description="GTP-binding protein middle" evidence="3">
    <location>
        <begin position="4"/>
        <end position="58"/>
    </location>
</feature>
<dbReference type="Proteomes" id="UP000254621">
    <property type="component" value="Unassembled WGS sequence"/>
</dbReference>
<feature type="region of interest" description="Disordered" evidence="2">
    <location>
        <begin position="1"/>
        <end position="26"/>
    </location>
</feature>
<accession>A0A380NX13</accession>
<name>A0A380NX13_WEIVI</name>